<protein>
    <submittedName>
        <fullName evidence="1">Uncharacterized protein</fullName>
    </submittedName>
</protein>
<comment type="caution">
    <text evidence="1">The sequence shown here is derived from an EMBL/GenBank/DDBJ whole genome shotgun (WGS) entry which is preliminary data.</text>
</comment>
<evidence type="ECO:0000313" key="2">
    <source>
        <dbReference type="Proteomes" id="UP001060085"/>
    </source>
</evidence>
<sequence>MVSDEPSMLYSDVEEDDEDDDDVDEDYDVSSESDDDNNPNDREDDISAYVNPLSSTIKNYIKYNFVIFSDVNRLDMQEHQGVVTRAKTKQLKSHKDQIEQEKFQGLNFDVQDFMGLKF</sequence>
<evidence type="ECO:0000313" key="1">
    <source>
        <dbReference type="EMBL" id="KAI5671896.1"/>
    </source>
</evidence>
<gene>
    <name evidence="1" type="ORF">M9H77_12260</name>
</gene>
<organism evidence="1 2">
    <name type="scientific">Catharanthus roseus</name>
    <name type="common">Madagascar periwinkle</name>
    <name type="synonym">Vinca rosea</name>
    <dbReference type="NCBI Taxonomy" id="4058"/>
    <lineage>
        <taxon>Eukaryota</taxon>
        <taxon>Viridiplantae</taxon>
        <taxon>Streptophyta</taxon>
        <taxon>Embryophyta</taxon>
        <taxon>Tracheophyta</taxon>
        <taxon>Spermatophyta</taxon>
        <taxon>Magnoliopsida</taxon>
        <taxon>eudicotyledons</taxon>
        <taxon>Gunneridae</taxon>
        <taxon>Pentapetalae</taxon>
        <taxon>asterids</taxon>
        <taxon>lamiids</taxon>
        <taxon>Gentianales</taxon>
        <taxon>Apocynaceae</taxon>
        <taxon>Rauvolfioideae</taxon>
        <taxon>Vinceae</taxon>
        <taxon>Catharanthinae</taxon>
        <taxon>Catharanthus</taxon>
    </lineage>
</organism>
<proteinExistence type="predicted"/>
<keyword evidence="2" id="KW-1185">Reference proteome</keyword>
<reference evidence="2" key="1">
    <citation type="journal article" date="2023" name="Nat. Plants">
        <title>Single-cell RNA sequencing provides a high-resolution roadmap for understanding the multicellular compartmentation of specialized metabolism.</title>
        <authorList>
            <person name="Sun S."/>
            <person name="Shen X."/>
            <person name="Li Y."/>
            <person name="Li Y."/>
            <person name="Wang S."/>
            <person name="Li R."/>
            <person name="Zhang H."/>
            <person name="Shen G."/>
            <person name="Guo B."/>
            <person name="Wei J."/>
            <person name="Xu J."/>
            <person name="St-Pierre B."/>
            <person name="Chen S."/>
            <person name="Sun C."/>
        </authorList>
    </citation>
    <scope>NUCLEOTIDE SEQUENCE [LARGE SCALE GENOMIC DNA]</scope>
</reference>
<accession>A0ACC0BGV5</accession>
<dbReference type="Proteomes" id="UP001060085">
    <property type="component" value="Linkage Group LG03"/>
</dbReference>
<name>A0ACC0BGV5_CATRO</name>
<dbReference type="EMBL" id="CM044703">
    <property type="protein sequence ID" value="KAI5671896.1"/>
    <property type="molecule type" value="Genomic_DNA"/>
</dbReference>